<evidence type="ECO:0000313" key="2">
    <source>
        <dbReference type="EMBL" id="AKF25114.1"/>
    </source>
</evidence>
<dbReference type="InterPro" id="IPR005586">
    <property type="entry name" value="ABC_trans_aux"/>
</dbReference>
<evidence type="ECO:0000313" key="3">
    <source>
        <dbReference type="Proteomes" id="UP000034444"/>
    </source>
</evidence>
<dbReference type="KEGG" id="slh:YH65_06690"/>
<protein>
    <recommendedName>
        <fullName evidence="1">ABC-type transport auxiliary lipoprotein component domain-containing protein</fullName>
    </recommendedName>
</protein>
<dbReference type="SUPFAM" id="SSF159594">
    <property type="entry name" value="XCC0632-like"/>
    <property type="match status" value="1"/>
</dbReference>
<reference evidence="2 3" key="1">
    <citation type="submission" date="2015-04" db="EMBL/GenBank/DDBJ databases">
        <title>Complete genome sequence of Sulfurovum lithotrophicum ATCC BAA-797T.</title>
        <authorList>
            <person name="Ahn J."/>
            <person name="Park G."/>
            <person name="Jeon W."/>
            <person name="Jang Y."/>
            <person name="Jang M."/>
            <person name="Lee H."/>
            <person name="Lee H."/>
        </authorList>
    </citation>
    <scope>NUCLEOTIDE SEQUENCE [LARGE SCALE GENOMIC DNA]</scope>
    <source>
        <strain evidence="3">ATCC BAA-797 / 42BKT</strain>
    </source>
</reference>
<dbReference type="Proteomes" id="UP000034444">
    <property type="component" value="Chromosome"/>
</dbReference>
<dbReference type="RefSeq" id="WP_046551195.1">
    <property type="nucleotide sequence ID" value="NZ_CP011308.1"/>
</dbReference>
<reference evidence="3" key="2">
    <citation type="journal article" date="2017" name="Stand. Genomic Sci.">
        <title>Complete genome sequence of the sulfur-oxidizing chemolithoautotrophic Sulfurovum lithotrophicum 42BKTT.</title>
        <authorList>
            <person name="Jeon W."/>
            <person name="Priscilla L."/>
            <person name="Park G."/>
            <person name="Lee H."/>
            <person name="Lee N."/>
            <person name="Lee D."/>
            <person name="Kwon H."/>
            <person name="Ahn I."/>
            <person name="Lee C."/>
            <person name="Lee H."/>
            <person name="Ahn J."/>
        </authorList>
    </citation>
    <scope>NUCLEOTIDE SEQUENCE [LARGE SCALE GENOMIC DNA]</scope>
    <source>
        <strain evidence="3">ATCC BAA-797 / 42BKT</strain>
    </source>
</reference>
<dbReference type="Gene3D" id="3.40.50.10610">
    <property type="entry name" value="ABC-type transport auxiliary lipoprotein component"/>
    <property type="match status" value="1"/>
</dbReference>
<dbReference type="PROSITE" id="PS51257">
    <property type="entry name" value="PROKAR_LIPOPROTEIN"/>
    <property type="match status" value="1"/>
</dbReference>
<gene>
    <name evidence="2" type="ORF">YH65_06690</name>
</gene>
<sequence>MFRTKTISTLLLLLTLGGCGTSSYYILSTAPQPATTYKSFNGVIGVEKVTVPKYLFKREIAVAKSNSQVSFLGGASWAEDIDEGLTQRLISYLQKKFKQPEVYGYPWGVGSQPKIRVKVQLSRFIAQGNRVYLDASIQLENLRTGKRKARLFSTSVPSGSQASSIVDAMDKAFDQLEEQVALGIKLF</sequence>
<evidence type="ECO:0000259" key="1">
    <source>
        <dbReference type="Pfam" id="PF03886"/>
    </source>
</evidence>
<keyword evidence="3" id="KW-1185">Reference proteome</keyword>
<dbReference type="EMBL" id="CP011308">
    <property type="protein sequence ID" value="AKF25114.1"/>
    <property type="molecule type" value="Genomic_DNA"/>
</dbReference>
<accession>A0A7U4M1Q6</accession>
<dbReference type="OrthoDB" id="5372878at2"/>
<organism evidence="2 3">
    <name type="scientific">Sulfurovum lithotrophicum</name>
    <dbReference type="NCBI Taxonomy" id="206403"/>
    <lineage>
        <taxon>Bacteria</taxon>
        <taxon>Pseudomonadati</taxon>
        <taxon>Campylobacterota</taxon>
        <taxon>Epsilonproteobacteria</taxon>
        <taxon>Campylobacterales</taxon>
        <taxon>Sulfurovaceae</taxon>
        <taxon>Sulfurovum</taxon>
    </lineage>
</organism>
<proteinExistence type="predicted"/>
<feature type="domain" description="ABC-type transport auxiliary lipoprotein component" evidence="1">
    <location>
        <begin position="25"/>
        <end position="181"/>
    </location>
</feature>
<dbReference type="AlphaFoldDB" id="A0A7U4M1Q6"/>
<dbReference type="Pfam" id="PF03886">
    <property type="entry name" value="ABC_trans_aux"/>
    <property type="match status" value="1"/>
</dbReference>
<name>A0A7U4M1Q6_9BACT</name>